<dbReference type="GO" id="GO:0043683">
    <property type="term" value="P:type IV pilus assembly"/>
    <property type="evidence" value="ECO:0007669"/>
    <property type="project" value="InterPro"/>
</dbReference>
<sequence length="171" mass="19466">MKNLDRICLFTIIIVVGMCGFWVAKQGVKQKTQIRQEKALYARGVENLNLAASNLQLLNSGLEAVKSESKAIKEQIPETVEIGKFLKQLDSLVKRRNIVLITLQPLPEKQEKYFTKIPIRLMFQGAFSDICHLLYELETMKRLLVTEKINISKSGIGGQCRVDLTLNIFEQ</sequence>
<proteinExistence type="predicted"/>
<keyword evidence="1" id="KW-1133">Transmembrane helix</keyword>
<dbReference type="InterPro" id="IPR014717">
    <property type="entry name" value="Transl_elong_EF1B/ribsomal_bS6"/>
</dbReference>
<gene>
    <name evidence="2" type="primary">pilO</name>
    <name evidence="2" type="ORF">H8D96_15090</name>
</gene>
<organism evidence="2 3">
    <name type="scientific">Candidatus Desulfatibia vada</name>
    <dbReference type="NCBI Taxonomy" id="2841696"/>
    <lineage>
        <taxon>Bacteria</taxon>
        <taxon>Pseudomonadati</taxon>
        <taxon>Thermodesulfobacteriota</taxon>
        <taxon>Desulfobacteria</taxon>
        <taxon>Desulfobacterales</taxon>
        <taxon>Desulfobacterales incertae sedis</taxon>
        <taxon>Candidatus Desulfatibia</taxon>
    </lineage>
</organism>
<reference evidence="2 3" key="1">
    <citation type="submission" date="2020-08" db="EMBL/GenBank/DDBJ databases">
        <title>Bridging the membrane lipid divide: bacteria of the FCB group superphylum have the potential to synthesize archaeal ether lipids.</title>
        <authorList>
            <person name="Villanueva L."/>
            <person name="Von Meijenfeldt F.A.B."/>
            <person name="Westbye A.B."/>
            <person name="Yadav S."/>
            <person name="Hopmans E.C."/>
            <person name="Dutilh B.E."/>
            <person name="Sinninghe Damste J.S."/>
        </authorList>
    </citation>
    <scope>NUCLEOTIDE SEQUENCE [LARGE SCALE GENOMIC DNA]</scope>
    <source>
        <strain evidence="2">NIOZ-UU17</strain>
    </source>
</reference>
<protein>
    <submittedName>
        <fullName evidence="2">Type 4a pilus biogenesis protein PilO</fullName>
    </submittedName>
</protein>
<keyword evidence="1" id="KW-0472">Membrane</keyword>
<name>A0A8J6P2J2_9BACT</name>
<dbReference type="InterPro" id="IPR007445">
    <property type="entry name" value="PilO"/>
</dbReference>
<dbReference type="Proteomes" id="UP000605201">
    <property type="component" value="Unassembled WGS sequence"/>
</dbReference>
<dbReference type="EMBL" id="JACNIG010000284">
    <property type="protein sequence ID" value="MBC8433233.1"/>
    <property type="molecule type" value="Genomic_DNA"/>
</dbReference>
<feature type="transmembrane region" description="Helical" evidence="1">
    <location>
        <begin position="7"/>
        <end position="24"/>
    </location>
</feature>
<keyword evidence="1" id="KW-0812">Transmembrane</keyword>
<accession>A0A8J6P2J2</accession>
<evidence type="ECO:0000313" key="2">
    <source>
        <dbReference type="EMBL" id="MBC8433233.1"/>
    </source>
</evidence>
<dbReference type="Pfam" id="PF04350">
    <property type="entry name" value="PilO"/>
    <property type="match status" value="1"/>
</dbReference>
<evidence type="ECO:0000256" key="1">
    <source>
        <dbReference type="SAM" id="Phobius"/>
    </source>
</evidence>
<dbReference type="Gene3D" id="3.30.70.60">
    <property type="match status" value="1"/>
</dbReference>
<dbReference type="AlphaFoldDB" id="A0A8J6P2J2"/>
<comment type="caution">
    <text evidence="2">The sequence shown here is derived from an EMBL/GenBank/DDBJ whole genome shotgun (WGS) entry which is preliminary data.</text>
</comment>
<dbReference type="GO" id="GO:0043107">
    <property type="term" value="P:type IV pilus-dependent motility"/>
    <property type="evidence" value="ECO:0007669"/>
    <property type="project" value="InterPro"/>
</dbReference>
<evidence type="ECO:0000313" key="3">
    <source>
        <dbReference type="Proteomes" id="UP000605201"/>
    </source>
</evidence>